<keyword evidence="1" id="KW-0695">RNA-directed DNA polymerase</keyword>
<keyword evidence="1" id="KW-0548">Nucleotidyltransferase</keyword>
<protein>
    <submittedName>
        <fullName evidence="1">Reverse transcriptase-like protein</fullName>
    </submittedName>
</protein>
<keyword evidence="1" id="KW-0808">Transferase</keyword>
<dbReference type="PANTHER" id="PTHR46670">
    <property type="entry name" value="ENDO/EXONUCLEASE/PHOSPHATASE DOMAIN-CONTAINING PROTEIN"/>
    <property type="match status" value="1"/>
</dbReference>
<accession>A0AAV4JXH5</accession>
<gene>
    <name evidence="1" type="ORF">ElyMa_007042400</name>
</gene>
<evidence type="ECO:0000313" key="2">
    <source>
        <dbReference type="Proteomes" id="UP000762676"/>
    </source>
</evidence>
<dbReference type="PANTHER" id="PTHR46670:SF3">
    <property type="entry name" value="ENDONUCLEASE_EXONUCLEASE_PHOSPHATASE DOMAIN-CONTAINING PROTEIN"/>
    <property type="match status" value="1"/>
</dbReference>
<keyword evidence="2" id="KW-1185">Reference proteome</keyword>
<name>A0AAV4JXH5_9GAST</name>
<dbReference type="Proteomes" id="UP000762676">
    <property type="component" value="Unassembled WGS sequence"/>
</dbReference>
<organism evidence="1 2">
    <name type="scientific">Elysia marginata</name>
    <dbReference type="NCBI Taxonomy" id="1093978"/>
    <lineage>
        <taxon>Eukaryota</taxon>
        <taxon>Metazoa</taxon>
        <taxon>Spiralia</taxon>
        <taxon>Lophotrochozoa</taxon>
        <taxon>Mollusca</taxon>
        <taxon>Gastropoda</taxon>
        <taxon>Heterobranchia</taxon>
        <taxon>Euthyneura</taxon>
        <taxon>Panpulmonata</taxon>
        <taxon>Sacoglossa</taxon>
        <taxon>Placobranchoidea</taxon>
        <taxon>Plakobranchidae</taxon>
        <taxon>Elysia</taxon>
    </lineage>
</organism>
<dbReference type="EMBL" id="BMAT01014088">
    <property type="protein sequence ID" value="GFS26066.1"/>
    <property type="molecule type" value="Genomic_DNA"/>
</dbReference>
<reference evidence="1 2" key="1">
    <citation type="journal article" date="2021" name="Elife">
        <title>Chloroplast acquisition without the gene transfer in kleptoplastic sea slugs, Plakobranchus ocellatus.</title>
        <authorList>
            <person name="Maeda T."/>
            <person name="Takahashi S."/>
            <person name="Yoshida T."/>
            <person name="Shimamura S."/>
            <person name="Takaki Y."/>
            <person name="Nagai Y."/>
            <person name="Toyoda A."/>
            <person name="Suzuki Y."/>
            <person name="Arimoto A."/>
            <person name="Ishii H."/>
            <person name="Satoh N."/>
            <person name="Nishiyama T."/>
            <person name="Hasebe M."/>
            <person name="Maruyama T."/>
            <person name="Minagawa J."/>
            <person name="Obokata J."/>
            <person name="Shigenobu S."/>
        </authorList>
    </citation>
    <scope>NUCLEOTIDE SEQUENCE [LARGE SCALE GENOMIC DNA]</scope>
</reference>
<comment type="caution">
    <text evidence="1">The sequence shown here is derived from an EMBL/GenBank/DDBJ whole genome shotgun (WGS) entry which is preliminary data.</text>
</comment>
<proteinExistence type="predicted"/>
<dbReference type="AlphaFoldDB" id="A0AAV4JXH5"/>
<dbReference type="GO" id="GO:0003964">
    <property type="term" value="F:RNA-directed DNA polymerase activity"/>
    <property type="evidence" value="ECO:0007669"/>
    <property type="project" value="UniProtKB-KW"/>
</dbReference>
<evidence type="ECO:0000313" key="1">
    <source>
        <dbReference type="EMBL" id="GFS26066.1"/>
    </source>
</evidence>
<sequence>MTQLIALPTHNKNHILHWIITKDCDIDTIKNTQVLKKLVSDHHLILFEVDAEKPPKVKRKITSRNLKTINIEKFKSDVKSELQTIDPENIENLNDALSRILNQPAPITSKQLAERRSAPWLNIRQAKRERRGAEKRWLKSGLNIDRDIYNAKRQNVKTCIKKAKEDHFSDRLKSSKSCKQLFGICDELLGRTKQRCVPNKIKPHELPKEFAAFFQDKIDNLRQNLDSYHVFNDHHIFQGSPFNSFKPVTEDFV</sequence>